<reference evidence="1" key="1">
    <citation type="submission" date="2020-05" db="EMBL/GenBank/DDBJ databases">
        <authorList>
            <person name="Chiriac C."/>
            <person name="Salcher M."/>
            <person name="Ghai R."/>
            <person name="Kavagutti S V."/>
        </authorList>
    </citation>
    <scope>NUCLEOTIDE SEQUENCE</scope>
</reference>
<accession>A0A6J6S142</accession>
<proteinExistence type="predicted"/>
<dbReference type="EMBL" id="CAFABA010000058">
    <property type="protein sequence ID" value="CAB4831560.1"/>
    <property type="molecule type" value="Genomic_DNA"/>
</dbReference>
<dbReference type="AlphaFoldDB" id="A0A6J6S142"/>
<protein>
    <submittedName>
        <fullName evidence="1">Unannotated protein</fullName>
    </submittedName>
</protein>
<dbReference type="EMBL" id="CAEZYR010000006">
    <property type="protein sequence ID" value="CAB4728471.1"/>
    <property type="molecule type" value="Genomic_DNA"/>
</dbReference>
<organism evidence="1">
    <name type="scientific">freshwater metagenome</name>
    <dbReference type="NCBI Taxonomy" id="449393"/>
    <lineage>
        <taxon>unclassified sequences</taxon>
        <taxon>metagenomes</taxon>
        <taxon>ecological metagenomes</taxon>
    </lineage>
</organism>
<name>A0A6J6S142_9ZZZZ</name>
<gene>
    <name evidence="1" type="ORF">UFOPK2754_00314</name>
    <name evidence="2" type="ORF">UFOPK3139_01526</name>
</gene>
<evidence type="ECO:0000313" key="1">
    <source>
        <dbReference type="EMBL" id="CAB4728471.1"/>
    </source>
</evidence>
<evidence type="ECO:0000313" key="2">
    <source>
        <dbReference type="EMBL" id="CAB4831560.1"/>
    </source>
</evidence>
<sequence>MHYAKPPVLLHDVIPDRGAVVDLLVANAPYRPLGGWFRSGAQAEVATLPMWFQKDWVHADFIAPGAELFLHHPRVTDAAKEFYDAEVIVPHTIYVNVMGPTSTHGPAHTDNPIFRGLDRTTAPMHVLRAMLWSSLFDEWAITQATSIWWLDDVDGGGLLYWPDGPARPPTRHDDHMANTALVGDNHGMFHQVAPIRCGDRVAPLVTSSAEAGPTAQGDWAVVDGGREVWRAPLEQYRVSVLWKAHVYATEAERTRVEHDLLTLDEVVAIFNDDLARRGDPFRLTSASIVDPATRDELRRAYPEAIPVGAGA</sequence>